<dbReference type="GO" id="GO:0004650">
    <property type="term" value="F:polygalacturonase activity"/>
    <property type="evidence" value="ECO:0007669"/>
    <property type="project" value="InterPro"/>
</dbReference>
<dbReference type="InterPro" id="IPR050434">
    <property type="entry name" value="Glycosyl_hydrlase_28"/>
</dbReference>
<dbReference type="Gene3D" id="2.160.20.10">
    <property type="entry name" value="Single-stranded right-handed beta-helix, Pectin lyase-like"/>
    <property type="match status" value="1"/>
</dbReference>
<dbReference type="SUPFAM" id="SSF51126">
    <property type="entry name" value="Pectin lyase-like"/>
    <property type="match status" value="1"/>
</dbReference>
<dbReference type="InterPro" id="IPR012334">
    <property type="entry name" value="Pectin_lyas_fold"/>
</dbReference>
<evidence type="ECO:0000256" key="5">
    <source>
        <dbReference type="ARBA" id="ARBA00023295"/>
    </source>
</evidence>
<protein>
    <submittedName>
        <fullName evidence="8">Endo-polygalacturonase</fullName>
    </submittedName>
</protein>
<evidence type="ECO:0000256" key="2">
    <source>
        <dbReference type="ARBA" id="ARBA00022729"/>
    </source>
</evidence>
<dbReference type="InterPro" id="IPR000743">
    <property type="entry name" value="Glyco_hydro_28"/>
</dbReference>
<dbReference type="InterPro" id="IPR011050">
    <property type="entry name" value="Pectin_lyase_fold/virulence"/>
</dbReference>
<dbReference type="PANTHER" id="PTHR31884:SF1">
    <property type="entry name" value="POLYGALACTURONASE"/>
    <property type="match status" value="1"/>
</dbReference>
<keyword evidence="5 7" id="KW-0326">Glycosidase</keyword>
<evidence type="ECO:0000256" key="7">
    <source>
        <dbReference type="RuleBase" id="RU361169"/>
    </source>
</evidence>
<dbReference type="PANTHER" id="PTHR31884">
    <property type="entry name" value="POLYGALACTURONASE"/>
    <property type="match status" value="1"/>
</dbReference>
<sequence>NFNDVNIINCPRQCVSINSASDTTLTGWNIDVSAAGSLGSNTDGFDIPSSHGITIRNAVVKNQDDCVAINQDSNFLFEGLYCSGGHGLSLSVGQSSETVTPTYCTPSRPTL</sequence>
<evidence type="ECO:0000256" key="6">
    <source>
        <dbReference type="ARBA" id="ARBA00023316"/>
    </source>
</evidence>
<keyword evidence="3" id="KW-0677">Repeat</keyword>
<dbReference type="GO" id="GO:0005576">
    <property type="term" value="C:extracellular region"/>
    <property type="evidence" value="ECO:0007669"/>
    <property type="project" value="TreeGrafter"/>
</dbReference>
<proteinExistence type="evidence at transcript level"/>
<evidence type="ECO:0000256" key="3">
    <source>
        <dbReference type="ARBA" id="ARBA00022737"/>
    </source>
</evidence>
<feature type="non-terminal residue" evidence="8">
    <location>
        <position position="111"/>
    </location>
</feature>
<reference evidence="8" key="1">
    <citation type="submission" date="2015-09" db="EMBL/GenBank/DDBJ databases">
        <title>Molecular characterization of Rhynchophorus ferrugineus (Olivier) (Coleoptera: Curculionidae) transcriptome.</title>
        <authorList>
            <person name="Hussain A."/>
            <person name="Rizwan-ul-Haq M."/>
            <person name="Al-Ayedh H."/>
            <person name="Al-Jabr A.M."/>
        </authorList>
    </citation>
    <scope>NUCLEOTIDE SEQUENCE</scope>
    <source>
        <strain evidence="8">RPWSSHCyp102</strain>
    </source>
</reference>
<evidence type="ECO:0000256" key="4">
    <source>
        <dbReference type="ARBA" id="ARBA00022801"/>
    </source>
</evidence>
<keyword evidence="6" id="KW-0961">Cell wall biogenesis/degradation</keyword>
<keyword evidence="2" id="KW-0732">Signal</keyword>
<name>A0A140DL11_RHYFE</name>
<dbReference type="GO" id="GO:0045490">
    <property type="term" value="P:pectin catabolic process"/>
    <property type="evidence" value="ECO:0007669"/>
    <property type="project" value="TreeGrafter"/>
</dbReference>
<comment type="similarity">
    <text evidence="1 7">Belongs to the glycosyl hydrolase 28 family.</text>
</comment>
<evidence type="ECO:0000256" key="1">
    <source>
        <dbReference type="ARBA" id="ARBA00008834"/>
    </source>
</evidence>
<accession>A0A140DL11</accession>
<dbReference type="EMBL" id="KT748845">
    <property type="protein sequence ID" value="AMK48626.1"/>
    <property type="molecule type" value="mRNA"/>
</dbReference>
<keyword evidence="4 7" id="KW-0378">Hydrolase</keyword>
<feature type="non-terminal residue" evidence="8">
    <location>
        <position position="1"/>
    </location>
</feature>
<organism evidence="8">
    <name type="scientific">Rhynchophorus ferrugineus</name>
    <name type="common">Red palm weevil</name>
    <name type="synonym">Curculio ferrugineus</name>
    <dbReference type="NCBI Taxonomy" id="354439"/>
    <lineage>
        <taxon>Eukaryota</taxon>
        <taxon>Metazoa</taxon>
        <taxon>Ecdysozoa</taxon>
        <taxon>Arthropoda</taxon>
        <taxon>Hexapoda</taxon>
        <taxon>Insecta</taxon>
        <taxon>Pterygota</taxon>
        <taxon>Neoptera</taxon>
        <taxon>Endopterygota</taxon>
        <taxon>Coleoptera</taxon>
        <taxon>Polyphaga</taxon>
        <taxon>Cucujiformia</taxon>
        <taxon>Curculionidae</taxon>
        <taxon>Dryophthorinae</taxon>
        <taxon>Rhynchophorus</taxon>
    </lineage>
</organism>
<dbReference type="AlphaFoldDB" id="A0A140DL11"/>
<evidence type="ECO:0000313" key="8">
    <source>
        <dbReference type="EMBL" id="AMK48626.1"/>
    </source>
</evidence>
<dbReference type="GO" id="GO:0071555">
    <property type="term" value="P:cell wall organization"/>
    <property type="evidence" value="ECO:0007669"/>
    <property type="project" value="UniProtKB-KW"/>
</dbReference>
<dbReference type="Pfam" id="PF00295">
    <property type="entry name" value="Glyco_hydro_28"/>
    <property type="match status" value="1"/>
</dbReference>